<name>A0ABN1EFA8_9PROT</name>
<dbReference type="InterPro" id="IPR036388">
    <property type="entry name" value="WH-like_DNA-bd_sf"/>
</dbReference>
<dbReference type="InterPro" id="IPR011008">
    <property type="entry name" value="Dimeric_a/b-barrel"/>
</dbReference>
<comment type="caution">
    <text evidence="5">The sequence shown here is derived from an EMBL/GenBank/DDBJ whole genome shotgun (WGS) entry which is preliminary data.</text>
</comment>
<keyword evidence="6" id="KW-1185">Reference proteome</keyword>
<sequence length="138" mass="15354">MDDTDRHLVSLLRDNARLPVATLAKKLGVSRGTVQNRIARLIATGGIEGFTVRAKPDAGTIRAIMLIEIEGERSDRIVEELKKFPEVRAVHTTNGRWDMVIELATDSLQTFDRVLHRIRLIAGVSASETSLLLSSYLF</sequence>
<evidence type="ECO:0000313" key="5">
    <source>
        <dbReference type="EMBL" id="GAA0565451.1"/>
    </source>
</evidence>
<evidence type="ECO:0000313" key="6">
    <source>
        <dbReference type="Proteomes" id="UP001499951"/>
    </source>
</evidence>
<dbReference type="Gene3D" id="1.10.10.10">
    <property type="entry name" value="Winged helix-like DNA-binding domain superfamily/Winged helix DNA-binding domain"/>
    <property type="match status" value="1"/>
</dbReference>
<dbReference type="EMBL" id="BAAADD010000003">
    <property type="protein sequence ID" value="GAA0565451.1"/>
    <property type="molecule type" value="Genomic_DNA"/>
</dbReference>
<evidence type="ECO:0000256" key="1">
    <source>
        <dbReference type="ARBA" id="ARBA00023015"/>
    </source>
</evidence>
<dbReference type="PANTHER" id="PTHR30154:SF53">
    <property type="entry name" value="HTH-TYPE TRANSCRIPTIONAL REGULATOR LRPC"/>
    <property type="match status" value="1"/>
</dbReference>
<evidence type="ECO:0000256" key="3">
    <source>
        <dbReference type="ARBA" id="ARBA00023163"/>
    </source>
</evidence>
<organism evidence="5 6">
    <name type="scientific">Rhizomicrobium electricum</name>
    <dbReference type="NCBI Taxonomy" id="480070"/>
    <lineage>
        <taxon>Bacteria</taxon>
        <taxon>Pseudomonadati</taxon>
        <taxon>Pseudomonadota</taxon>
        <taxon>Alphaproteobacteria</taxon>
        <taxon>Micropepsales</taxon>
        <taxon>Micropepsaceae</taxon>
        <taxon>Rhizomicrobium</taxon>
    </lineage>
</organism>
<dbReference type="InterPro" id="IPR019888">
    <property type="entry name" value="Tscrpt_reg_AsnC-like"/>
</dbReference>
<dbReference type="InterPro" id="IPR000485">
    <property type="entry name" value="AsnC-type_HTH_dom"/>
</dbReference>
<keyword evidence="3" id="KW-0804">Transcription</keyword>
<feature type="domain" description="HTH asnC-type" evidence="4">
    <location>
        <begin position="1"/>
        <end position="61"/>
    </location>
</feature>
<dbReference type="SMART" id="SM00344">
    <property type="entry name" value="HTH_ASNC"/>
    <property type="match status" value="1"/>
</dbReference>
<dbReference type="InterPro" id="IPR019887">
    <property type="entry name" value="Tscrpt_reg_AsnC/Lrp_C"/>
</dbReference>
<gene>
    <name evidence="5" type="ORF">GCM10008942_12240</name>
</gene>
<dbReference type="SUPFAM" id="SSF46785">
    <property type="entry name" value="Winged helix' DNA-binding domain"/>
    <property type="match status" value="1"/>
</dbReference>
<dbReference type="PRINTS" id="PR00033">
    <property type="entry name" value="HTHASNC"/>
</dbReference>
<evidence type="ECO:0000259" key="4">
    <source>
        <dbReference type="PROSITE" id="PS50956"/>
    </source>
</evidence>
<keyword evidence="1" id="KW-0805">Transcription regulation</keyword>
<dbReference type="Pfam" id="PF13404">
    <property type="entry name" value="HTH_AsnC-type"/>
    <property type="match status" value="1"/>
</dbReference>
<accession>A0ABN1EFA8</accession>
<dbReference type="Gene3D" id="3.30.70.920">
    <property type="match status" value="1"/>
</dbReference>
<dbReference type="RefSeq" id="WP_166933517.1">
    <property type="nucleotide sequence ID" value="NZ_BAAADD010000003.1"/>
</dbReference>
<dbReference type="Proteomes" id="UP001499951">
    <property type="component" value="Unassembled WGS sequence"/>
</dbReference>
<dbReference type="InterPro" id="IPR036390">
    <property type="entry name" value="WH_DNA-bd_sf"/>
</dbReference>
<evidence type="ECO:0000256" key="2">
    <source>
        <dbReference type="ARBA" id="ARBA00023125"/>
    </source>
</evidence>
<dbReference type="SUPFAM" id="SSF54909">
    <property type="entry name" value="Dimeric alpha+beta barrel"/>
    <property type="match status" value="1"/>
</dbReference>
<protein>
    <submittedName>
        <fullName evidence="5">Lrp/AsnC family transcriptional regulator</fullName>
    </submittedName>
</protein>
<proteinExistence type="predicted"/>
<reference evidence="5 6" key="1">
    <citation type="journal article" date="2019" name="Int. J. Syst. Evol. Microbiol.">
        <title>The Global Catalogue of Microorganisms (GCM) 10K type strain sequencing project: providing services to taxonomists for standard genome sequencing and annotation.</title>
        <authorList>
            <consortium name="The Broad Institute Genomics Platform"/>
            <consortium name="The Broad Institute Genome Sequencing Center for Infectious Disease"/>
            <person name="Wu L."/>
            <person name="Ma J."/>
        </authorList>
    </citation>
    <scope>NUCLEOTIDE SEQUENCE [LARGE SCALE GENOMIC DNA]</scope>
    <source>
        <strain evidence="5 6">JCM 15089</strain>
    </source>
</reference>
<dbReference type="Pfam" id="PF01037">
    <property type="entry name" value="AsnC_trans_reg"/>
    <property type="match status" value="1"/>
</dbReference>
<keyword evidence="2" id="KW-0238">DNA-binding</keyword>
<dbReference type="PROSITE" id="PS50956">
    <property type="entry name" value="HTH_ASNC_2"/>
    <property type="match status" value="1"/>
</dbReference>
<dbReference type="PANTHER" id="PTHR30154">
    <property type="entry name" value="LEUCINE-RESPONSIVE REGULATORY PROTEIN"/>
    <property type="match status" value="1"/>
</dbReference>